<protein>
    <submittedName>
        <fullName evidence="2">Uncharacterized protein</fullName>
    </submittedName>
</protein>
<gene>
    <name evidence="2" type="ORF">N8I77_000335</name>
</gene>
<feature type="compositionally biased region" description="Low complexity" evidence="1">
    <location>
        <begin position="125"/>
        <end position="140"/>
    </location>
</feature>
<keyword evidence="3" id="KW-1185">Reference proteome</keyword>
<sequence>MSVTKLPWTLMNQGWGFPSRPRSPVRAFQSAQGLPESVVITMLHQSATTRASCGVDWTPSGLRLRLLAVAKSLSDTRGTEYSFKDIKSVLENKPLKFKFKTGGASYVAQLHTDRSSYERVKSTRTSSADSINSASTSGSK</sequence>
<accession>A0AAD9SLZ2</accession>
<name>A0AAD9SLZ2_PHOAM</name>
<evidence type="ECO:0000256" key="1">
    <source>
        <dbReference type="SAM" id="MobiDB-lite"/>
    </source>
</evidence>
<dbReference type="Proteomes" id="UP001265746">
    <property type="component" value="Unassembled WGS sequence"/>
</dbReference>
<dbReference type="AlphaFoldDB" id="A0AAD9SLZ2"/>
<feature type="region of interest" description="Disordered" evidence="1">
    <location>
        <begin position="117"/>
        <end position="140"/>
    </location>
</feature>
<proteinExistence type="predicted"/>
<reference evidence="2" key="1">
    <citation type="submission" date="2023-06" db="EMBL/GenBank/DDBJ databases">
        <authorList>
            <person name="Noh H."/>
        </authorList>
    </citation>
    <scope>NUCLEOTIDE SEQUENCE</scope>
    <source>
        <strain evidence="2">DUCC20226</strain>
    </source>
</reference>
<evidence type="ECO:0000313" key="2">
    <source>
        <dbReference type="EMBL" id="KAK2613418.1"/>
    </source>
</evidence>
<evidence type="ECO:0000313" key="3">
    <source>
        <dbReference type="Proteomes" id="UP001265746"/>
    </source>
</evidence>
<organism evidence="2 3">
    <name type="scientific">Phomopsis amygdali</name>
    <name type="common">Fusicoccum amygdali</name>
    <dbReference type="NCBI Taxonomy" id="1214568"/>
    <lineage>
        <taxon>Eukaryota</taxon>
        <taxon>Fungi</taxon>
        <taxon>Dikarya</taxon>
        <taxon>Ascomycota</taxon>
        <taxon>Pezizomycotina</taxon>
        <taxon>Sordariomycetes</taxon>
        <taxon>Sordariomycetidae</taxon>
        <taxon>Diaporthales</taxon>
        <taxon>Diaporthaceae</taxon>
        <taxon>Diaporthe</taxon>
    </lineage>
</organism>
<comment type="caution">
    <text evidence="2">The sequence shown here is derived from an EMBL/GenBank/DDBJ whole genome shotgun (WGS) entry which is preliminary data.</text>
</comment>
<dbReference type="EMBL" id="JAUJFL010000001">
    <property type="protein sequence ID" value="KAK2613418.1"/>
    <property type="molecule type" value="Genomic_DNA"/>
</dbReference>